<gene>
    <name evidence="8" type="ORF">BCR41DRAFT_310641</name>
</gene>
<dbReference type="Gene3D" id="3.40.50.300">
    <property type="entry name" value="P-loop containing nucleotide triphosphate hydrolases"/>
    <property type="match status" value="2"/>
</dbReference>
<dbReference type="PANTHER" id="PTHR13710">
    <property type="entry name" value="DNA HELICASE RECQ FAMILY MEMBER"/>
    <property type="match status" value="1"/>
</dbReference>
<dbReference type="PANTHER" id="PTHR13710:SF105">
    <property type="entry name" value="ATP-DEPENDENT DNA HELICASE Q1"/>
    <property type="match status" value="1"/>
</dbReference>
<dbReference type="PROSITE" id="PS51192">
    <property type="entry name" value="HELICASE_ATP_BIND_1"/>
    <property type="match status" value="1"/>
</dbReference>
<dbReference type="OrthoDB" id="10261556at2759"/>
<dbReference type="AlphaFoldDB" id="A0A1Y2GHP1"/>
<comment type="similarity">
    <text evidence="1">Belongs to the helicase family. RecQ subfamily.</text>
</comment>
<dbReference type="STRING" id="64571.A0A1Y2GHP1"/>
<dbReference type="EMBL" id="MCFF01000040">
    <property type="protein sequence ID" value="ORZ07784.1"/>
    <property type="molecule type" value="Genomic_DNA"/>
</dbReference>
<feature type="domain" description="Helicase C-terminal" evidence="7">
    <location>
        <begin position="67"/>
        <end position="216"/>
    </location>
</feature>
<sequence length="222" mass="24427">VLAVVIDEVHCICTWGKDFRQDYSKLDGLHSSIPLSIPFIALSATLPNSSITRRTIKVVESSSGYSSLDFIRDSVKTIVYFNSRNNAEQAVNHLRNLSAPDQRDEIVVYHEIKAEDFKRRAMERFKSGDAKIMMAVEAAGMGCGIRDIVRIGQFGCPNNISTLVQRFGRAARDSSIRGFGILTVTKHQLSKLGKGGIASEDVGNEDEIRSAVSKMTISNNSS</sequence>
<evidence type="ECO:0000256" key="4">
    <source>
        <dbReference type="ARBA" id="ARBA00034617"/>
    </source>
</evidence>
<dbReference type="GO" id="GO:0016787">
    <property type="term" value="F:hydrolase activity"/>
    <property type="evidence" value="ECO:0007669"/>
    <property type="project" value="UniProtKB-KW"/>
</dbReference>
<evidence type="ECO:0000259" key="7">
    <source>
        <dbReference type="PROSITE" id="PS51194"/>
    </source>
</evidence>
<dbReference type="EC" id="5.6.2.4" evidence="5"/>
<dbReference type="GO" id="GO:0000724">
    <property type="term" value="P:double-strand break repair via homologous recombination"/>
    <property type="evidence" value="ECO:0007669"/>
    <property type="project" value="TreeGrafter"/>
</dbReference>
<feature type="domain" description="Helicase ATP-binding" evidence="6">
    <location>
        <begin position="1"/>
        <end position="64"/>
    </location>
</feature>
<dbReference type="GO" id="GO:0003677">
    <property type="term" value="F:DNA binding"/>
    <property type="evidence" value="ECO:0007669"/>
    <property type="project" value="UniProtKB-KW"/>
</dbReference>
<keyword evidence="9" id="KW-1185">Reference proteome</keyword>
<evidence type="ECO:0000313" key="8">
    <source>
        <dbReference type="EMBL" id="ORZ07784.1"/>
    </source>
</evidence>
<dbReference type="GO" id="GO:0043138">
    <property type="term" value="F:3'-5' DNA helicase activity"/>
    <property type="evidence" value="ECO:0007669"/>
    <property type="project" value="UniProtKB-EC"/>
</dbReference>
<dbReference type="GO" id="GO:0009378">
    <property type="term" value="F:four-way junction helicase activity"/>
    <property type="evidence" value="ECO:0007669"/>
    <property type="project" value="TreeGrafter"/>
</dbReference>
<keyword evidence="8" id="KW-0378">Hydrolase</keyword>
<dbReference type="Pfam" id="PF00271">
    <property type="entry name" value="Helicase_C"/>
    <property type="match status" value="1"/>
</dbReference>
<keyword evidence="3" id="KW-0413">Isomerase</keyword>
<evidence type="ECO:0000256" key="3">
    <source>
        <dbReference type="ARBA" id="ARBA00023235"/>
    </source>
</evidence>
<protein>
    <recommendedName>
        <fullName evidence="5">DNA 3'-5' helicase</fullName>
        <ecNumber evidence="5">5.6.2.4</ecNumber>
    </recommendedName>
</protein>
<keyword evidence="2" id="KW-0238">DNA-binding</keyword>
<evidence type="ECO:0000313" key="9">
    <source>
        <dbReference type="Proteomes" id="UP000193648"/>
    </source>
</evidence>
<dbReference type="InParanoid" id="A0A1Y2GHP1"/>
<reference evidence="8 9" key="1">
    <citation type="submission" date="2016-07" db="EMBL/GenBank/DDBJ databases">
        <title>Pervasive Adenine N6-methylation of Active Genes in Fungi.</title>
        <authorList>
            <consortium name="DOE Joint Genome Institute"/>
            <person name="Mondo S.J."/>
            <person name="Dannebaum R.O."/>
            <person name="Kuo R.C."/>
            <person name="Labutti K."/>
            <person name="Haridas S."/>
            <person name="Kuo A."/>
            <person name="Salamov A."/>
            <person name="Ahrendt S.R."/>
            <person name="Lipzen A."/>
            <person name="Sullivan W."/>
            <person name="Andreopoulos W.B."/>
            <person name="Clum A."/>
            <person name="Lindquist E."/>
            <person name="Daum C."/>
            <person name="Ramamoorthy G.K."/>
            <person name="Gryganskyi A."/>
            <person name="Culley D."/>
            <person name="Magnuson J.K."/>
            <person name="James T.Y."/>
            <person name="O'Malley M.A."/>
            <person name="Stajich J.E."/>
            <person name="Spatafora J.W."/>
            <person name="Visel A."/>
            <person name="Grigoriev I.V."/>
        </authorList>
    </citation>
    <scope>NUCLEOTIDE SEQUENCE [LARGE SCALE GENOMIC DNA]</scope>
    <source>
        <strain evidence="8 9">NRRL 3116</strain>
    </source>
</reference>
<evidence type="ECO:0000256" key="2">
    <source>
        <dbReference type="ARBA" id="ARBA00023125"/>
    </source>
</evidence>
<dbReference type="GeneID" id="33562842"/>
<proteinExistence type="inferred from homology"/>
<name>A0A1Y2GHP1_9FUNG</name>
<dbReference type="PROSITE" id="PS51194">
    <property type="entry name" value="HELICASE_CTER"/>
    <property type="match status" value="1"/>
</dbReference>
<accession>A0A1Y2GHP1</accession>
<dbReference type="InterPro" id="IPR014001">
    <property type="entry name" value="Helicase_ATP-bd"/>
</dbReference>
<evidence type="ECO:0000259" key="6">
    <source>
        <dbReference type="PROSITE" id="PS51192"/>
    </source>
</evidence>
<organism evidence="8 9">
    <name type="scientific">Lobosporangium transversale</name>
    <dbReference type="NCBI Taxonomy" id="64571"/>
    <lineage>
        <taxon>Eukaryota</taxon>
        <taxon>Fungi</taxon>
        <taxon>Fungi incertae sedis</taxon>
        <taxon>Mucoromycota</taxon>
        <taxon>Mortierellomycotina</taxon>
        <taxon>Mortierellomycetes</taxon>
        <taxon>Mortierellales</taxon>
        <taxon>Mortierellaceae</taxon>
        <taxon>Lobosporangium</taxon>
    </lineage>
</organism>
<dbReference type="InterPro" id="IPR027417">
    <property type="entry name" value="P-loop_NTPase"/>
</dbReference>
<dbReference type="Proteomes" id="UP000193648">
    <property type="component" value="Unassembled WGS sequence"/>
</dbReference>
<dbReference type="InterPro" id="IPR001650">
    <property type="entry name" value="Helicase_C-like"/>
</dbReference>
<evidence type="ECO:0000256" key="1">
    <source>
        <dbReference type="ARBA" id="ARBA00005446"/>
    </source>
</evidence>
<dbReference type="GO" id="GO:0005694">
    <property type="term" value="C:chromosome"/>
    <property type="evidence" value="ECO:0007669"/>
    <property type="project" value="TreeGrafter"/>
</dbReference>
<dbReference type="RefSeq" id="XP_021878150.1">
    <property type="nucleotide sequence ID" value="XM_022020998.1"/>
</dbReference>
<dbReference type="GO" id="GO:0005737">
    <property type="term" value="C:cytoplasm"/>
    <property type="evidence" value="ECO:0007669"/>
    <property type="project" value="TreeGrafter"/>
</dbReference>
<evidence type="ECO:0000256" key="5">
    <source>
        <dbReference type="ARBA" id="ARBA00034808"/>
    </source>
</evidence>
<comment type="caution">
    <text evidence="8">The sequence shown here is derived from an EMBL/GenBank/DDBJ whole genome shotgun (WGS) entry which is preliminary data.</text>
</comment>
<comment type="catalytic activity">
    <reaction evidence="4">
        <text>Couples ATP hydrolysis with the unwinding of duplex DNA by translocating in the 3'-5' direction.</text>
        <dbReference type="EC" id="5.6.2.4"/>
    </reaction>
</comment>
<dbReference type="SUPFAM" id="SSF52540">
    <property type="entry name" value="P-loop containing nucleoside triphosphate hydrolases"/>
    <property type="match status" value="1"/>
</dbReference>
<feature type="non-terminal residue" evidence="8">
    <location>
        <position position="1"/>
    </location>
</feature>
<dbReference type="SMART" id="SM00490">
    <property type="entry name" value="HELICc"/>
    <property type="match status" value="1"/>
</dbReference>